<dbReference type="AlphaFoldDB" id="A0A1Z4ENK2"/>
<proteinExistence type="predicted"/>
<dbReference type="RefSeq" id="WP_096443061.1">
    <property type="nucleotide sequence ID" value="NZ_AP018164.1"/>
</dbReference>
<evidence type="ECO:0000313" key="2">
    <source>
        <dbReference type="EMBL" id="BAX94584.1"/>
    </source>
</evidence>
<evidence type="ECO:0000313" key="3">
    <source>
        <dbReference type="Proteomes" id="UP000217736"/>
    </source>
</evidence>
<organism evidence="2 3">
    <name type="scientific">Mycobacterium shigaense</name>
    <dbReference type="NCBI Taxonomy" id="722731"/>
    <lineage>
        <taxon>Bacteria</taxon>
        <taxon>Bacillati</taxon>
        <taxon>Actinomycetota</taxon>
        <taxon>Actinomycetes</taxon>
        <taxon>Mycobacteriales</taxon>
        <taxon>Mycobacteriaceae</taxon>
        <taxon>Mycobacterium</taxon>
        <taxon>Mycobacterium simiae complex</taxon>
    </lineage>
</organism>
<keyword evidence="1" id="KW-1133">Transmembrane helix</keyword>
<gene>
    <name evidence="2" type="ORF">MSG_04469</name>
</gene>
<feature type="transmembrane region" description="Helical" evidence="1">
    <location>
        <begin position="30"/>
        <end position="49"/>
    </location>
</feature>
<dbReference type="OrthoDB" id="4463773at2"/>
<sequence length="194" mass="20492">MVDEIEPHSSPGGDHGLRGCWARIPPGARLVIPIALLLAVVVVSFYNWVRPARDDWSRLPSRLVCQVQSGPAPPPSLTVASVDVAHPRGNVLALTVHFVEPLAPGDQLVYSLANNGLPFAALTHQQGGNDLAIRNVRQPGGADIRSGKGTSAALTQPDAVEMVLDLTKFGIEQELVSPALTVSSSGYAMQICHG</sequence>
<reference evidence="3" key="1">
    <citation type="submission" date="2017-06" db="EMBL/GenBank/DDBJ databases">
        <title>Complete Genome Sequence of Mycobacterium shigaense.</title>
        <authorList>
            <person name="Fukano H."/>
            <person name="Yoshida M."/>
            <person name="Kazumi Y."/>
            <person name="Ogura Y."/>
            <person name="Mitarai S."/>
            <person name="Hayashi T."/>
            <person name="Hoshino Y."/>
        </authorList>
    </citation>
    <scope>NUCLEOTIDE SEQUENCE [LARGE SCALE GENOMIC DNA]</scope>
    <source>
        <strain evidence="3">UN-152</strain>
    </source>
</reference>
<evidence type="ECO:0000256" key="1">
    <source>
        <dbReference type="SAM" id="Phobius"/>
    </source>
</evidence>
<dbReference type="Proteomes" id="UP000217736">
    <property type="component" value="Chromosome"/>
</dbReference>
<name>A0A1Z4ENK2_9MYCO</name>
<dbReference type="EMBL" id="AP018164">
    <property type="protein sequence ID" value="BAX94584.1"/>
    <property type="molecule type" value="Genomic_DNA"/>
</dbReference>
<accession>A0A1Z4ENK2</accession>
<keyword evidence="1" id="KW-0812">Transmembrane</keyword>
<protein>
    <submittedName>
        <fullName evidence="2">Membrane protein</fullName>
    </submittedName>
</protein>
<keyword evidence="1" id="KW-0472">Membrane</keyword>
<dbReference type="KEGG" id="mshg:MSG_04469"/>
<keyword evidence="3" id="KW-1185">Reference proteome</keyword>